<name>A0A8S3BM92_9BILA</name>
<accession>A0A8S3BM92</accession>
<sequence length="62" mass="7345">LETKKLRTSQVLNKSLKSVNEKLKTVDKQQPNHQVIREQLLKQKRLFTERLEQQDCVLTPSE</sequence>
<organism evidence="2 3">
    <name type="scientific">Rotaria magnacalcarata</name>
    <dbReference type="NCBI Taxonomy" id="392030"/>
    <lineage>
        <taxon>Eukaryota</taxon>
        <taxon>Metazoa</taxon>
        <taxon>Spiralia</taxon>
        <taxon>Gnathifera</taxon>
        <taxon>Rotifera</taxon>
        <taxon>Eurotatoria</taxon>
        <taxon>Bdelloidea</taxon>
        <taxon>Philodinida</taxon>
        <taxon>Philodinidae</taxon>
        <taxon>Rotaria</taxon>
    </lineage>
</organism>
<feature type="non-terminal residue" evidence="2">
    <location>
        <position position="62"/>
    </location>
</feature>
<dbReference type="EMBL" id="CAJOBI010085584">
    <property type="protein sequence ID" value="CAF4517359.1"/>
    <property type="molecule type" value="Genomic_DNA"/>
</dbReference>
<proteinExistence type="predicted"/>
<evidence type="ECO:0000313" key="1">
    <source>
        <dbReference type="EMBL" id="CAF4517359.1"/>
    </source>
</evidence>
<evidence type="ECO:0000313" key="3">
    <source>
        <dbReference type="Proteomes" id="UP000676336"/>
    </source>
</evidence>
<feature type="non-terminal residue" evidence="2">
    <location>
        <position position="1"/>
    </location>
</feature>
<protein>
    <submittedName>
        <fullName evidence="2">Uncharacterized protein</fullName>
    </submittedName>
</protein>
<dbReference type="Proteomes" id="UP000676336">
    <property type="component" value="Unassembled WGS sequence"/>
</dbReference>
<comment type="caution">
    <text evidence="2">The sequence shown here is derived from an EMBL/GenBank/DDBJ whole genome shotgun (WGS) entry which is preliminary data.</text>
</comment>
<evidence type="ECO:0000313" key="2">
    <source>
        <dbReference type="EMBL" id="CAF4840932.1"/>
    </source>
</evidence>
<reference evidence="2" key="1">
    <citation type="submission" date="2021-02" db="EMBL/GenBank/DDBJ databases">
        <authorList>
            <person name="Nowell W R."/>
        </authorList>
    </citation>
    <scope>NUCLEOTIDE SEQUENCE</scope>
</reference>
<gene>
    <name evidence="1" type="ORF">SMN809_LOCUS35652</name>
    <name evidence="2" type="ORF">SMN809_LOCUS48937</name>
</gene>
<dbReference type="EMBL" id="CAJOBI010158395">
    <property type="protein sequence ID" value="CAF4840932.1"/>
    <property type="molecule type" value="Genomic_DNA"/>
</dbReference>
<dbReference type="AlphaFoldDB" id="A0A8S3BM92"/>